<keyword evidence="2" id="KW-1185">Reference proteome</keyword>
<dbReference type="EMBL" id="CVTD020000026">
    <property type="protein sequence ID" value="CRZ35527.1"/>
    <property type="molecule type" value="Genomic_DNA"/>
</dbReference>
<dbReference type="RefSeq" id="WP_146039193.1">
    <property type="nucleotide sequence ID" value="NZ_CVTD020000026.1"/>
</dbReference>
<organism evidence="1 2">
    <name type="scientific">Herbinix hemicellulosilytica</name>
    <dbReference type="NCBI Taxonomy" id="1564487"/>
    <lineage>
        <taxon>Bacteria</taxon>
        <taxon>Bacillati</taxon>
        <taxon>Bacillota</taxon>
        <taxon>Clostridia</taxon>
        <taxon>Lachnospirales</taxon>
        <taxon>Lachnospiraceae</taxon>
        <taxon>Herbinix</taxon>
    </lineage>
</organism>
<evidence type="ECO:0000313" key="1">
    <source>
        <dbReference type="EMBL" id="CRZ35527.1"/>
    </source>
</evidence>
<proteinExistence type="predicted"/>
<evidence type="ECO:0000313" key="2">
    <source>
        <dbReference type="Proteomes" id="UP000236497"/>
    </source>
</evidence>
<name>A0A0H5SJ52_HERHM</name>
<dbReference type="AlphaFoldDB" id="A0A0H5SJ52"/>
<accession>A0A0H5SJ52</accession>
<protein>
    <submittedName>
        <fullName evidence="1">Uncharacterized protein</fullName>
    </submittedName>
</protein>
<dbReference type="Proteomes" id="UP000236497">
    <property type="component" value="Unassembled WGS sequence"/>
</dbReference>
<reference evidence="1 2" key="1">
    <citation type="submission" date="2015-06" db="EMBL/GenBank/DDBJ databases">
        <authorList>
            <person name="Wibberg Daniel"/>
        </authorList>
    </citation>
    <scope>NUCLEOTIDE SEQUENCE [LARGE SCALE GENOMIC DNA]</scope>
    <source>
        <strain evidence="1 2">T3/55T</strain>
    </source>
</reference>
<sequence length="70" mass="7459">MGIGEGPNLSTFGAVGDESKAGTLYSTDEWSALLAGNLGGNADPSVPLNWDRRILYYMHNGCFCLPVPLK</sequence>
<gene>
    <name evidence="1" type="ORF">HHT355_2338</name>
</gene>